<dbReference type="InterPro" id="IPR001959">
    <property type="entry name" value="Transposase"/>
</dbReference>
<dbReference type="NCBIfam" id="NF040570">
    <property type="entry name" value="guided_TnpB"/>
    <property type="match status" value="1"/>
</dbReference>
<evidence type="ECO:0000256" key="1">
    <source>
        <dbReference type="ARBA" id="ARBA00008761"/>
    </source>
</evidence>
<dbReference type="EMBL" id="PKIW01000006">
    <property type="protein sequence ID" value="PLT11942.1"/>
    <property type="molecule type" value="Genomic_DNA"/>
</dbReference>
<dbReference type="Proteomes" id="UP001253287">
    <property type="component" value="Unassembled WGS sequence"/>
</dbReference>
<keyword evidence="2" id="KW-0815">Transposition</keyword>
<dbReference type="GO" id="GO:0003677">
    <property type="term" value="F:DNA binding"/>
    <property type="evidence" value="ECO:0007669"/>
    <property type="project" value="UniProtKB-KW"/>
</dbReference>
<evidence type="ECO:0000259" key="5">
    <source>
        <dbReference type="Pfam" id="PF01385"/>
    </source>
</evidence>
<evidence type="ECO:0000259" key="6">
    <source>
        <dbReference type="Pfam" id="PF07282"/>
    </source>
</evidence>
<reference evidence="8 9" key="1">
    <citation type="submission" date="2017-12" db="EMBL/GenBank/DDBJ databases">
        <title>Phylogenetic diversity of female urinary microbiome.</title>
        <authorList>
            <person name="Thomas-White K."/>
            <person name="Wolfe A.J."/>
        </authorList>
    </citation>
    <scope>NUCLEOTIDE SEQUENCE [LARGE SCALE GENOMIC DNA]</scope>
    <source>
        <strain evidence="8 9">UMB0085</strain>
    </source>
</reference>
<dbReference type="GO" id="GO:0032196">
    <property type="term" value="P:transposition"/>
    <property type="evidence" value="ECO:0007669"/>
    <property type="project" value="UniProtKB-KW"/>
</dbReference>
<evidence type="ECO:0000313" key="9">
    <source>
        <dbReference type="Proteomes" id="UP000235119"/>
    </source>
</evidence>
<dbReference type="Proteomes" id="UP000235119">
    <property type="component" value="Unassembled WGS sequence"/>
</dbReference>
<dbReference type="RefSeq" id="WP_081305073.1">
    <property type="nucleotide sequence ID" value="NZ_JASPEI010000005.1"/>
</dbReference>
<comment type="similarity">
    <text evidence="1">In the C-terminal section; belongs to the transposase 35 family.</text>
</comment>
<feature type="domain" description="Cas12f1-like TNB" evidence="6">
    <location>
        <begin position="343"/>
        <end position="426"/>
    </location>
</feature>
<gene>
    <name evidence="8" type="ORF">CYJ79_02175</name>
    <name evidence="7" type="ORF">RON39_03170</name>
</gene>
<sequence length="439" mass="51458">MNKEKGGEIMSDYYIKTRSYEVFASKAMKNILDRNCDYRRYCWNQALALWNDLYSAHQIYDKICYTTFTPKKNKRSNKLKIIQKDVHLNPSPNWRLVRDRLVEDKEDWQFTYSAHLLQLAVQDLGKAWKSFFDKAQPDWGKPHFKSKRAPRQGFKSDQAKLIDGRLFLEKPQGLKKDWEPLILSEKPMNYPTGVMSFYRENGCYFVSIPYKIPKRKIIKKADTGKATGVDLNVGHFNYLGGNKSILPKKLEQTYEKIKHYQRLLARKREVNGKEQAMQSKKYLKTKTKLQAAYQRASNIQNDLMQKFTTMLVDNYDSIVIEDLDVKKMMMSHVASKGMHRSMFGKFRQVLSYKCEWYGKKLIVANKLYPSTQRCAVCGLVKKGDEKITLYGNKKHGTKHNEFICYNPNCPNYNKKVDRDENAMLNLTILIKHPELNKAL</sequence>
<accession>A0A2N5L0B8</accession>
<evidence type="ECO:0000256" key="4">
    <source>
        <dbReference type="ARBA" id="ARBA00023172"/>
    </source>
</evidence>
<evidence type="ECO:0000313" key="8">
    <source>
        <dbReference type="EMBL" id="PLT11942.1"/>
    </source>
</evidence>
<comment type="caution">
    <text evidence="8">The sequence shown here is derived from an EMBL/GenBank/DDBJ whole genome shotgun (WGS) entry which is preliminary data.</text>
</comment>
<dbReference type="NCBIfam" id="TIGR01766">
    <property type="entry name" value="IS200/IS605 family accessory protein TnpB-like domain"/>
    <property type="match status" value="1"/>
</dbReference>
<dbReference type="Pfam" id="PF01385">
    <property type="entry name" value="OrfB_IS605"/>
    <property type="match status" value="1"/>
</dbReference>
<evidence type="ECO:0000313" key="7">
    <source>
        <dbReference type="EMBL" id="MDT9609133.1"/>
    </source>
</evidence>
<evidence type="ECO:0000256" key="3">
    <source>
        <dbReference type="ARBA" id="ARBA00023125"/>
    </source>
</evidence>
<dbReference type="GO" id="GO:0006310">
    <property type="term" value="P:DNA recombination"/>
    <property type="evidence" value="ECO:0007669"/>
    <property type="project" value="UniProtKB-KW"/>
</dbReference>
<feature type="domain" description="Probable transposase IS891/IS1136/IS1341" evidence="5">
    <location>
        <begin position="208"/>
        <end position="329"/>
    </location>
</feature>
<dbReference type="AlphaFoldDB" id="A0A2N5L0B8"/>
<protein>
    <submittedName>
        <fullName evidence="8">Transposase</fullName>
    </submittedName>
</protein>
<dbReference type="InterPro" id="IPR010095">
    <property type="entry name" value="Cas12f1-like_TNB"/>
</dbReference>
<dbReference type="Pfam" id="PF07282">
    <property type="entry name" value="Cas12f1-like_TNB"/>
    <property type="match status" value="1"/>
</dbReference>
<keyword evidence="4" id="KW-0233">DNA recombination</keyword>
<dbReference type="EMBL" id="JAVTXN010000010">
    <property type="protein sequence ID" value="MDT9609133.1"/>
    <property type="molecule type" value="Genomic_DNA"/>
</dbReference>
<name>A0A2N5L0B8_9LACO</name>
<keyword evidence="3" id="KW-0238">DNA-binding</keyword>
<reference evidence="7" key="2">
    <citation type="submission" date="2023-08" db="EMBL/GenBank/DDBJ databases">
        <title>Lactobacillus from the Female Urinary Tract.</title>
        <authorList>
            <person name="Stegman N."/>
            <person name="Jackson B."/>
            <person name="Steiling M."/>
            <person name="Sedano C."/>
            <person name="Wolfe A."/>
            <person name="Putonti C."/>
        </authorList>
    </citation>
    <scope>NUCLEOTIDE SEQUENCE</scope>
    <source>
        <strain evidence="7">UMB5661</strain>
    </source>
</reference>
<proteinExistence type="inferred from homology"/>
<organism evidence="8 9">
    <name type="scientific">Lactobacillus crispatus</name>
    <dbReference type="NCBI Taxonomy" id="47770"/>
    <lineage>
        <taxon>Bacteria</taxon>
        <taxon>Bacillati</taxon>
        <taxon>Bacillota</taxon>
        <taxon>Bacilli</taxon>
        <taxon>Lactobacillales</taxon>
        <taxon>Lactobacillaceae</taxon>
        <taxon>Lactobacillus</taxon>
    </lineage>
</organism>
<evidence type="ECO:0000256" key="2">
    <source>
        <dbReference type="ARBA" id="ARBA00022578"/>
    </source>
</evidence>